<sequence>MTRLRLSPLYRIGLLALPLLLPTGAFAQQGPVCSTVTSQPAVRLPKAADKLAKTKQLTIVTLGSSSTAGVGASSSSTTYPARLQAELNARFPGATITVVNKGVNAEDAQENIRRMARDVATVQPDVVLWQVGTNALLRQFGVGNMAETLKAGITELRGYGAEVVLMDPQYAPWVIVDPDARPMVKLIADVGRDQNVPVFKRFAMMELWHERDKISFPQMSAIDGLHGNDFAYDCLARSLGYSMAMGLRPANSQPAVAASTQVPAGR</sequence>
<dbReference type="SUPFAM" id="SSF52266">
    <property type="entry name" value="SGNH hydrolase"/>
    <property type="match status" value="1"/>
</dbReference>
<dbReference type="InterPro" id="IPR051532">
    <property type="entry name" value="Ester_Hydrolysis_Enzymes"/>
</dbReference>
<name>A0A917FFN2_9HYPH</name>
<dbReference type="RefSeq" id="WP_188582048.1">
    <property type="nucleotide sequence ID" value="NZ_BMCT01000006.1"/>
</dbReference>
<dbReference type="PANTHER" id="PTHR30383:SF5">
    <property type="entry name" value="SGNH HYDROLASE-TYPE ESTERASE DOMAIN-CONTAINING PROTEIN"/>
    <property type="match status" value="1"/>
</dbReference>
<evidence type="ECO:0008006" key="4">
    <source>
        <dbReference type="Google" id="ProtNLM"/>
    </source>
</evidence>
<feature type="chain" id="PRO_5037138570" description="SGNH/GDSL hydrolase family protein" evidence="1">
    <location>
        <begin position="28"/>
        <end position="266"/>
    </location>
</feature>
<organism evidence="2 3">
    <name type="scientific">Azorhizobium oxalatiphilum</name>
    <dbReference type="NCBI Taxonomy" id="980631"/>
    <lineage>
        <taxon>Bacteria</taxon>
        <taxon>Pseudomonadati</taxon>
        <taxon>Pseudomonadota</taxon>
        <taxon>Alphaproteobacteria</taxon>
        <taxon>Hyphomicrobiales</taxon>
        <taxon>Xanthobacteraceae</taxon>
        <taxon>Azorhizobium</taxon>
    </lineage>
</organism>
<dbReference type="GO" id="GO:0004622">
    <property type="term" value="F:phosphatidylcholine lysophospholipase activity"/>
    <property type="evidence" value="ECO:0007669"/>
    <property type="project" value="TreeGrafter"/>
</dbReference>
<evidence type="ECO:0000313" key="2">
    <source>
        <dbReference type="EMBL" id="GGF76872.1"/>
    </source>
</evidence>
<dbReference type="PANTHER" id="PTHR30383">
    <property type="entry name" value="THIOESTERASE 1/PROTEASE 1/LYSOPHOSPHOLIPASE L1"/>
    <property type="match status" value="1"/>
</dbReference>
<gene>
    <name evidence="2" type="ORF">GCM10007301_40960</name>
</gene>
<feature type="signal peptide" evidence="1">
    <location>
        <begin position="1"/>
        <end position="27"/>
    </location>
</feature>
<dbReference type="InterPro" id="IPR036514">
    <property type="entry name" value="SGNH_hydro_sf"/>
</dbReference>
<reference evidence="2" key="1">
    <citation type="journal article" date="2014" name="Int. J. Syst. Evol. Microbiol.">
        <title>Complete genome sequence of Corynebacterium casei LMG S-19264T (=DSM 44701T), isolated from a smear-ripened cheese.</title>
        <authorList>
            <consortium name="US DOE Joint Genome Institute (JGI-PGF)"/>
            <person name="Walter F."/>
            <person name="Albersmeier A."/>
            <person name="Kalinowski J."/>
            <person name="Ruckert C."/>
        </authorList>
    </citation>
    <scope>NUCLEOTIDE SEQUENCE</scope>
    <source>
        <strain evidence="2">CCM 7897</strain>
    </source>
</reference>
<comment type="caution">
    <text evidence="2">The sequence shown here is derived from an EMBL/GenBank/DDBJ whole genome shotgun (WGS) entry which is preliminary data.</text>
</comment>
<evidence type="ECO:0000313" key="3">
    <source>
        <dbReference type="Proteomes" id="UP000606044"/>
    </source>
</evidence>
<dbReference type="Proteomes" id="UP000606044">
    <property type="component" value="Unassembled WGS sequence"/>
</dbReference>
<reference evidence="2" key="2">
    <citation type="submission" date="2020-09" db="EMBL/GenBank/DDBJ databases">
        <authorList>
            <person name="Sun Q."/>
            <person name="Sedlacek I."/>
        </authorList>
    </citation>
    <scope>NUCLEOTIDE SEQUENCE</scope>
    <source>
        <strain evidence="2">CCM 7897</strain>
    </source>
</reference>
<keyword evidence="3" id="KW-1185">Reference proteome</keyword>
<dbReference type="Gene3D" id="3.40.50.1110">
    <property type="entry name" value="SGNH hydrolase"/>
    <property type="match status" value="1"/>
</dbReference>
<accession>A0A917FFN2</accession>
<dbReference type="Pfam" id="PF25182">
    <property type="entry name" value="NonGDSL"/>
    <property type="match status" value="1"/>
</dbReference>
<keyword evidence="1" id="KW-0732">Signal</keyword>
<dbReference type="InterPro" id="IPR057572">
    <property type="entry name" value="NonGDSL"/>
</dbReference>
<dbReference type="AlphaFoldDB" id="A0A917FFN2"/>
<proteinExistence type="predicted"/>
<dbReference type="EMBL" id="BMCT01000006">
    <property type="protein sequence ID" value="GGF76872.1"/>
    <property type="molecule type" value="Genomic_DNA"/>
</dbReference>
<evidence type="ECO:0000256" key="1">
    <source>
        <dbReference type="SAM" id="SignalP"/>
    </source>
</evidence>
<protein>
    <recommendedName>
        <fullName evidence="4">SGNH/GDSL hydrolase family protein</fullName>
    </recommendedName>
</protein>